<dbReference type="PANTHER" id="PTHR35041">
    <property type="entry name" value="MEDIATOR OF RNA POLYMERASE II TRANSCRIPTION SUBUNIT 1"/>
    <property type="match status" value="1"/>
</dbReference>
<evidence type="ECO:0000313" key="11">
    <source>
        <dbReference type="Proteomes" id="UP001642501"/>
    </source>
</evidence>
<feature type="compositionally biased region" description="Low complexity" evidence="8">
    <location>
        <begin position="63"/>
        <end position="72"/>
    </location>
</feature>
<keyword evidence="4 7" id="KW-0010">Activator</keyword>
<evidence type="ECO:0000256" key="6">
    <source>
        <dbReference type="ARBA" id="ARBA00023242"/>
    </source>
</evidence>
<dbReference type="Pfam" id="PF10744">
    <property type="entry name" value="Med1"/>
    <property type="match status" value="1"/>
</dbReference>
<evidence type="ECO:0000256" key="7">
    <source>
        <dbReference type="RuleBase" id="RU364059"/>
    </source>
</evidence>
<keyword evidence="11" id="KW-1185">Reference proteome</keyword>
<feature type="region of interest" description="Disordered" evidence="8">
    <location>
        <begin position="573"/>
        <end position="593"/>
    </location>
</feature>
<evidence type="ECO:0000256" key="2">
    <source>
        <dbReference type="ARBA" id="ARBA00006210"/>
    </source>
</evidence>
<keyword evidence="5 7" id="KW-0804">Transcription</keyword>
<evidence type="ECO:0000256" key="3">
    <source>
        <dbReference type="ARBA" id="ARBA00023015"/>
    </source>
</evidence>
<keyword evidence="3 7" id="KW-0805">Transcription regulation</keyword>
<evidence type="ECO:0000256" key="5">
    <source>
        <dbReference type="ARBA" id="ARBA00023163"/>
    </source>
</evidence>
<reference evidence="10 11" key="1">
    <citation type="submission" date="2024-01" db="EMBL/GenBank/DDBJ databases">
        <authorList>
            <person name="Allen C."/>
            <person name="Tagirdzhanova G."/>
        </authorList>
    </citation>
    <scope>NUCLEOTIDE SEQUENCE [LARGE SCALE GENOMIC DNA]</scope>
    <source>
        <strain evidence="10 11">CBS 573.63</strain>
    </source>
</reference>
<dbReference type="PANTHER" id="PTHR35041:SF4">
    <property type="entry name" value="MEDIATOR OF RNA POLYMERASE II TRANSCRIPTION SUBUNIT 1"/>
    <property type="match status" value="1"/>
</dbReference>
<dbReference type="Proteomes" id="UP001642501">
    <property type="component" value="Unassembled WGS sequence"/>
</dbReference>
<comment type="subcellular location">
    <subcellularLocation>
        <location evidence="1 7">Nucleus</location>
    </subcellularLocation>
</comment>
<proteinExistence type="inferred from homology"/>
<feature type="compositionally biased region" description="Low complexity" evidence="8">
    <location>
        <begin position="17"/>
        <end position="28"/>
    </location>
</feature>
<comment type="caution">
    <text evidence="10">The sequence shown here is derived from an EMBL/GenBank/DDBJ whole genome shotgun (WGS) entry which is preliminary data.</text>
</comment>
<evidence type="ECO:0000259" key="9">
    <source>
        <dbReference type="Pfam" id="PF10744"/>
    </source>
</evidence>
<evidence type="ECO:0000256" key="8">
    <source>
        <dbReference type="SAM" id="MobiDB-lite"/>
    </source>
</evidence>
<dbReference type="EMBL" id="CAWUOM010000097">
    <property type="protein sequence ID" value="CAK7271924.1"/>
    <property type="molecule type" value="Genomic_DNA"/>
</dbReference>
<comment type="similarity">
    <text evidence="2 7">Belongs to the Mediator complex subunit 1 family.</text>
</comment>
<dbReference type="InterPro" id="IPR019680">
    <property type="entry name" value="Mediator_Med1"/>
</dbReference>
<protein>
    <recommendedName>
        <fullName evidence="7">Mediator of RNA polymerase II transcription subunit 1</fullName>
    </recommendedName>
    <alternativeName>
        <fullName evidence="7">Mediator complex subunit 1</fullName>
    </alternativeName>
</protein>
<evidence type="ECO:0000256" key="1">
    <source>
        <dbReference type="ARBA" id="ARBA00004123"/>
    </source>
</evidence>
<organism evidence="10 11">
    <name type="scientific">Sporothrix epigloea</name>
    <dbReference type="NCBI Taxonomy" id="1892477"/>
    <lineage>
        <taxon>Eukaryota</taxon>
        <taxon>Fungi</taxon>
        <taxon>Dikarya</taxon>
        <taxon>Ascomycota</taxon>
        <taxon>Pezizomycotina</taxon>
        <taxon>Sordariomycetes</taxon>
        <taxon>Sordariomycetidae</taxon>
        <taxon>Ophiostomatales</taxon>
        <taxon>Ophiostomataceae</taxon>
        <taxon>Sporothrix</taxon>
    </lineage>
</organism>
<accession>A0ABP0DUK4</accession>
<feature type="compositionally biased region" description="Low complexity" evidence="8">
    <location>
        <begin position="42"/>
        <end position="53"/>
    </location>
</feature>
<feature type="domain" description="Mediator complex subunit Med1" evidence="9">
    <location>
        <begin position="123"/>
        <end position="556"/>
    </location>
</feature>
<feature type="region of interest" description="Disordered" evidence="8">
    <location>
        <begin position="1"/>
        <end position="74"/>
    </location>
</feature>
<sequence length="722" mass="78730">MAVPTAMKPAPSQQGRTPAAATPPVSTPLSQHQHTVFSPHGQQSSPQSVKKSPANSATLMGLSASSSGVPSSNPTMGYDSPAAAVVGALNMDLGGLDNVSVSGLGHFGLPGRSDDDERVRRLQTILHLLQQDKGHVSETGLERLAKCMGLECLWEEAMGGSGDSMRTLVVAGSALALEIGVANNIVESVSVTFPESHSIVLQHVERADKILLRDLRLRPSESPLTKSLDRFAANLATLALLDKLSVEPGLNLYEALAGIYEALDRLFQLDLQQLRGEPTYSGGSHSEAVLATAVQCARHGRPTMHERGHVGLGIDYWKQMRLVRPIKRDDDDDDEEEDPDRTWSIQISCAPNTGTPMYPPVRVSNRWLSDAIEKPDGLLLLGSIGGQPELDWLEPENTIMPPMVTADGDENKLDANGAFVAIARLPDVRFHAIFDPPVALPLTLWHQINEVVGLVPGTEAPATYDAILFPVPRGVHHDPSEPRTICRRKEVLVRGQNSKGKTVQKRRINRNTLFSYKPVYGRVLTELPFSHPSQLVRMLPTLRQYAFLASVLQNAFGEEKFVGTDGENVRNMGNEKGKTPAVHELPPPNSRAKTSVLATADVDFERYTLGKSSGKKTAATTAPSSQQDTFAMDVVLTAHPVPRLQVVFPFRNVTADIVLEIGPNAHVSVISQTILEENNELGMDESRDKGKCRHLHPQELGRALEVCEDLGVWCEWIRSRCT</sequence>
<keyword evidence="6 7" id="KW-0539">Nucleus</keyword>
<evidence type="ECO:0000313" key="10">
    <source>
        <dbReference type="EMBL" id="CAK7271924.1"/>
    </source>
</evidence>
<comment type="function">
    <text evidence="7">Component of the Mediator complex, a coactivator involved in the regulated transcription of nearly all RNA polymerase II-dependent genes. Mediator functions as a bridge to convey information from gene-specific regulatory proteins to the basal RNA polymerase II transcription machinery. Mediator is recruited to promoters by direct interactions with regulatory proteins and serves as a scaffold for the assembly of a functional preinitiation complex with RNA polymerase II and the general transcription factors.</text>
</comment>
<gene>
    <name evidence="10" type="ORF">SEPCBS57363_004870</name>
</gene>
<name>A0ABP0DUK4_9PEZI</name>
<evidence type="ECO:0000256" key="4">
    <source>
        <dbReference type="ARBA" id="ARBA00023159"/>
    </source>
</evidence>